<dbReference type="EMBL" id="LAZR01029432">
    <property type="protein sequence ID" value="KKL59593.1"/>
    <property type="molecule type" value="Genomic_DNA"/>
</dbReference>
<gene>
    <name evidence="1" type="ORF">LCGC14_2213730</name>
</gene>
<reference evidence="1" key="1">
    <citation type="journal article" date="2015" name="Nature">
        <title>Complex archaea that bridge the gap between prokaryotes and eukaryotes.</title>
        <authorList>
            <person name="Spang A."/>
            <person name="Saw J.H."/>
            <person name="Jorgensen S.L."/>
            <person name="Zaremba-Niedzwiedzka K."/>
            <person name="Martijn J."/>
            <person name="Lind A.E."/>
            <person name="van Eijk R."/>
            <person name="Schleper C."/>
            <person name="Guy L."/>
            <person name="Ettema T.J."/>
        </authorList>
    </citation>
    <scope>NUCLEOTIDE SEQUENCE</scope>
</reference>
<protein>
    <submittedName>
        <fullName evidence="1">Uncharacterized protein</fullName>
    </submittedName>
</protein>
<comment type="caution">
    <text evidence="1">The sequence shown here is derived from an EMBL/GenBank/DDBJ whole genome shotgun (WGS) entry which is preliminary data.</text>
</comment>
<feature type="non-terminal residue" evidence="1">
    <location>
        <position position="158"/>
    </location>
</feature>
<sequence length="158" mass="17064">MEVTEATGGSTTTAVDTKLTGKGIGDSDYIDGFVSVIYADAAAPEDEFSRITANIDDGSNVTFTIDALTAALASGDVFGYTLPTYPINILRELANAAMRMLGMINLVDTTTLDTAASTKEYTAAVDWKHKRPIMIDYQGKIGSSGVNDWVPFYDWEWV</sequence>
<accession>A0A0F9DCX7</accession>
<dbReference type="AlphaFoldDB" id="A0A0F9DCX7"/>
<name>A0A0F9DCX7_9ZZZZ</name>
<evidence type="ECO:0000313" key="1">
    <source>
        <dbReference type="EMBL" id="KKL59593.1"/>
    </source>
</evidence>
<proteinExistence type="predicted"/>
<organism evidence="1">
    <name type="scientific">marine sediment metagenome</name>
    <dbReference type="NCBI Taxonomy" id="412755"/>
    <lineage>
        <taxon>unclassified sequences</taxon>
        <taxon>metagenomes</taxon>
        <taxon>ecological metagenomes</taxon>
    </lineage>
</organism>